<keyword evidence="10" id="KW-1185">Reference proteome</keyword>
<dbReference type="PANTHER" id="PTHR13887">
    <property type="entry name" value="GLUTATHIONE S-TRANSFERASE KAPPA"/>
    <property type="match status" value="1"/>
</dbReference>
<dbReference type="AlphaFoldDB" id="A0A223D4F5"/>
<dbReference type="PANTHER" id="PTHR13887:SF14">
    <property type="entry name" value="DISULFIDE BOND FORMATION PROTEIN D"/>
    <property type="match status" value="1"/>
</dbReference>
<keyword evidence="7" id="KW-0472">Membrane</keyword>
<dbReference type="KEGG" id="tab:CIG75_17125"/>
<evidence type="ECO:0000256" key="6">
    <source>
        <dbReference type="SAM" id="MobiDB-lite"/>
    </source>
</evidence>
<accession>A0A223D4F5</accession>
<dbReference type="Proteomes" id="UP000214688">
    <property type="component" value="Chromosome"/>
</dbReference>
<dbReference type="Gene3D" id="3.40.30.10">
    <property type="entry name" value="Glutaredoxin"/>
    <property type="match status" value="1"/>
</dbReference>
<feature type="domain" description="Thioredoxin" evidence="8">
    <location>
        <begin position="42"/>
        <end position="237"/>
    </location>
</feature>
<name>A0A223D4F5_9BACL</name>
<dbReference type="SUPFAM" id="SSF52833">
    <property type="entry name" value="Thioredoxin-like"/>
    <property type="match status" value="1"/>
</dbReference>
<reference evidence="9 10" key="1">
    <citation type="journal article" date="2015" name="Int. J. Syst. Evol. Microbiol.">
        <title>Tumebacillus algifaecis sp. nov., isolated from decomposing algal scum.</title>
        <authorList>
            <person name="Wu Y.F."/>
            <person name="Zhang B."/>
            <person name="Xing P."/>
            <person name="Wu Q.L."/>
            <person name="Liu S.J."/>
        </authorList>
    </citation>
    <scope>NUCLEOTIDE SEQUENCE [LARGE SCALE GENOMIC DNA]</scope>
    <source>
        <strain evidence="9 10">THMBR28</strain>
    </source>
</reference>
<feature type="compositionally biased region" description="Polar residues" evidence="6">
    <location>
        <begin position="44"/>
        <end position="55"/>
    </location>
</feature>
<keyword evidence="7" id="KW-0812">Transmembrane</keyword>
<dbReference type="EMBL" id="CP022657">
    <property type="protein sequence ID" value="ASS76509.1"/>
    <property type="molecule type" value="Genomic_DNA"/>
</dbReference>
<dbReference type="PROSITE" id="PS51352">
    <property type="entry name" value="THIOREDOXIN_2"/>
    <property type="match status" value="1"/>
</dbReference>
<evidence type="ECO:0000256" key="2">
    <source>
        <dbReference type="ARBA" id="ARBA00022729"/>
    </source>
</evidence>
<sequence>MKKWLAPVLILFGVLIIIQSVAIVLTLFKMNDLEQALPALSKQVQQAAEDPNQNVDKPGAQTAPTPVESEGFPERGPKDAAVTIVEFTDFECTFCKSVQPTIEQVMEKYDGKVRHVFRNYPIGAIHAGAVNAAMAGLCANDQNKFWDYHDQLFAKANDSGSLTKELLKQTAVDLGLNASAFNTCFDNKTHLDRVQKDFEAGNTYTVSGTPTFFINNRIVTGAQPFDVFTEIIEEELAKAAKS</sequence>
<evidence type="ECO:0000256" key="5">
    <source>
        <dbReference type="ARBA" id="ARBA00023284"/>
    </source>
</evidence>
<proteinExistence type="inferred from homology"/>
<evidence type="ECO:0000256" key="1">
    <source>
        <dbReference type="ARBA" id="ARBA00005791"/>
    </source>
</evidence>
<dbReference type="InterPro" id="IPR013766">
    <property type="entry name" value="Thioredoxin_domain"/>
</dbReference>
<dbReference type="InterPro" id="IPR036249">
    <property type="entry name" value="Thioredoxin-like_sf"/>
</dbReference>
<evidence type="ECO:0000313" key="10">
    <source>
        <dbReference type="Proteomes" id="UP000214688"/>
    </source>
</evidence>
<evidence type="ECO:0000256" key="3">
    <source>
        <dbReference type="ARBA" id="ARBA00023002"/>
    </source>
</evidence>
<dbReference type="GO" id="GO:0016491">
    <property type="term" value="F:oxidoreductase activity"/>
    <property type="evidence" value="ECO:0007669"/>
    <property type="project" value="UniProtKB-KW"/>
</dbReference>
<evidence type="ECO:0000256" key="7">
    <source>
        <dbReference type="SAM" id="Phobius"/>
    </source>
</evidence>
<dbReference type="OrthoDB" id="117402at2"/>
<gene>
    <name evidence="9" type="ORF">CIG75_17125</name>
</gene>
<organism evidence="9 10">
    <name type="scientific">Tumebacillus algifaecis</name>
    <dbReference type="NCBI Taxonomy" id="1214604"/>
    <lineage>
        <taxon>Bacteria</taxon>
        <taxon>Bacillati</taxon>
        <taxon>Bacillota</taxon>
        <taxon>Bacilli</taxon>
        <taxon>Bacillales</taxon>
        <taxon>Alicyclobacillaceae</taxon>
        <taxon>Tumebacillus</taxon>
    </lineage>
</organism>
<keyword evidence="5" id="KW-0676">Redox-active center</keyword>
<dbReference type="Pfam" id="PF13462">
    <property type="entry name" value="Thioredoxin_4"/>
    <property type="match status" value="1"/>
</dbReference>
<comment type="similarity">
    <text evidence="1">Belongs to the thioredoxin family. DsbA subfamily.</text>
</comment>
<keyword evidence="2" id="KW-0732">Signal</keyword>
<dbReference type="RefSeq" id="WP_094237742.1">
    <property type="nucleotide sequence ID" value="NZ_CP022657.1"/>
</dbReference>
<feature type="region of interest" description="Disordered" evidence="6">
    <location>
        <begin position="44"/>
        <end position="75"/>
    </location>
</feature>
<dbReference type="InterPro" id="IPR012336">
    <property type="entry name" value="Thioredoxin-like_fold"/>
</dbReference>
<evidence type="ECO:0000259" key="8">
    <source>
        <dbReference type="PROSITE" id="PS51352"/>
    </source>
</evidence>
<keyword evidence="3" id="KW-0560">Oxidoreductase</keyword>
<protein>
    <recommendedName>
        <fullName evidence="8">Thioredoxin domain-containing protein</fullName>
    </recommendedName>
</protein>
<evidence type="ECO:0000313" key="9">
    <source>
        <dbReference type="EMBL" id="ASS76509.1"/>
    </source>
</evidence>
<keyword evidence="7" id="KW-1133">Transmembrane helix</keyword>
<evidence type="ECO:0000256" key="4">
    <source>
        <dbReference type="ARBA" id="ARBA00023157"/>
    </source>
</evidence>
<feature type="transmembrane region" description="Helical" evidence="7">
    <location>
        <begin position="6"/>
        <end position="28"/>
    </location>
</feature>
<keyword evidence="4" id="KW-1015">Disulfide bond</keyword>